<dbReference type="AlphaFoldDB" id="A0A086SXS5"/>
<feature type="compositionally biased region" description="Low complexity" evidence="1">
    <location>
        <begin position="314"/>
        <end position="331"/>
    </location>
</feature>
<accession>A0A086SXS5</accession>
<comment type="caution">
    <text evidence="2">The sequence shown here is derived from an EMBL/GenBank/DDBJ whole genome shotgun (WGS) entry which is preliminary data.</text>
</comment>
<keyword evidence="3" id="KW-1185">Reference proteome</keyword>
<organism evidence="2 3">
    <name type="scientific">Hapsidospora chrysogenum (strain ATCC 11550 / CBS 779.69 / DSM 880 / IAM 14645 / JCM 23072 / IMI 49137)</name>
    <name type="common">Acremonium chrysogenum</name>
    <dbReference type="NCBI Taxonomy" id="857340"/>
    <lineage>
        <taxon>Eukaryota</taxon>
        <taxon>Fungi</taxon>
        <taxon>Dikarya</taxon>
        <taxon>Ascomycota</taxon>
        <taxon>Pezizomycotina</taxon>
        <taxon>Sordariomycetes</taxon>
        <taxon>Hypocreomycetidae</taxon>
        <taxon>Hypocreales</taxon>
        <taxon>Bionectriaceae</taxon>
        <taxon>Hapsidospora</taxon>
    </lineage>
</organism>
<feature type="region of interest" description="Disordered" evidence="1">
    <location>
        <begin position="312"/>
        <end position="335"/>
    </location>
</feature>
<evidence type="ECO:0008006" key="4">
    <source>
        <dbReference type="Google" id="ProtNLM"/>
    </source>
</evidence>
<dbReference type="CDD" id="cd09917">
    <property type="entry name" value="F-box_SF"/>
    <property type="match status" value="1"/>
</dbReference>
<sequence>MARTVTIPPIQTTGLSNMGASDLYAIQEDGAHDGDTYQQYPIYPGLPSNGPRVPGTPPPTALNSPRKLSGSSSPGSSSPSTMFSRESVRSEMQRSSSWGSKTTFESFDSPTGQWRSVDYGYRTPESLKRQRSLPQAGDQFGELPGEVLELILAILKRIHLDRGSDSCATCWMRDLCNLGLASRRWAKFARAALYEDIQLVGSDSAAHRKKFKLVYGARMLLLRRTLRSDPVTASLVKSLKVPRADPTAKGMTAKALEQYEDLTASLIMACPNLERLSGPVPGYDHSFRKIFHALSTRAQLKQMNWLVQPITAPKQKGSQSSSSRQNGNGVSAPGQLEPYQEGAFLDLHRNWTQLSTLSVHCLPGAVLTPDSLLTRTLSMLPSLAHLHLCNLPPTAFNDTTLLELPRLQTLSLTHITGITSQGLSSFATRPGSQPLRRLHLRHTPLTSLAALARILSNLTSLTAFSLAQTFPPLMPEDGDTFTLWMMPYLASRSLRSLHWDITSHRDCANVADDILARSIAAGGFPGLRLLRAPNDPDALFQDLCRPRERVDLPTDRFCASDMPQQSTTSPILLPPSPPPGSRLLSRSSTSTSLTSKTIPTGPPDDATSAPLCTDLRIARLAAQTRLEKARANERFSVTVTDIDDADATESFRLGGYLGTVGSPINYHLLPDPGSSDDRGGAVDARDLANDDGGEILNLPGGVLRQGCTGAWNRRDGVVADKKEKERWWHTERGRWTGIELQ</sequence>
<dbReference type="SUPFAM" id="SSF52047">
    <property type="entry name" value="RNI-like"/>
    <property type="match status" value="1"/>
</dbReference>
<dbReference type="EMBL" id="JPKY01000110">
    <property type="protein sequence ID" value="KFH41907.1"/>
    <property type="molecule type" value="Genomic_DNA"/>
</dbReference>
<gene>
    <name evidence="2" type="ORF">ACRE_073580</name>
</gene>
<dbReference type="HOGENOM" id="CLU_008827_1_0_1"/>
<feature type="compositionally biased region" description="Polar residues" evidence="1">
    <location>
        <begin position="93"/>
        <end position="110"/>
    </location>
</feature>
<feature type="region of interest" description="Disordered" evidence="1">
    <location>
        <begin position="557"/>
        <end position="610"/>
    </location>
</feature>
<evidence type="ECO:0000313" key="2">
    <source>
        <dbReference type="EMBL" id="KFH41907.1"/>
    </source>
</evidence>
<dbReference type="STRING" id="857340.A0A086SXS5"/>
<evidence type="ECO:0000313" key="3">
    <source>
        <dbReference type="Proteomes" id="UP000029964"/>
    </source>
</evidence>
<proteinExistence type="predicted"/>
<dbReference type="InterPro" id="IPR032675">
    <property type="entry name" value="LRR_dom_sf"/>
</dbReference>
<evidence type="ECO:0000256" key="1">
    <source>
        <dbReference type="SAM" id="MobiDB-lite"/>
    </source>
</evidence>
<dbReference type="Proteomes" id="UP000029964">
    <property type="component" value="Unassembled WGS sequence"/>
</dbReference>
<name>A0A086SXS5_HAPC1</name>
<feature type="compositionally biased region" description="Low complexity" evidence="1">
    <location>
        <begin position="69"/>
        <end position="80"/>
    </location>
</feature>
<reference evidence="3" key="1">
    <citation type="journal article" date="2014" name="Genome Announc.">
        <title>Genome sequence and annotation of Acremonium chrysogenum, producer of the beta-lactam antibiotic cephalosporin C.</title>
        <authorList>
            <person name="Terfehr D."/>
            <person name="Dahlmann T.A."/>
            <person name="Specht T."/>
            <person name="Zadra I."/>
            <person name="Kuernsteiner H."/>
            <person name="Kueck U."/>
        </authorList>
    </citation>
    <scope>NUCLEOTIDE SEQUENCE [LARGE SCALE GENOMIC DNA]</scope>
    <source>
        <strain evidence="3">ATCC 11550 / CBS 779.69 / DSM 880 / IAM 14645 / JCM 23072 / IMI 49137</strain>
    </source>
</reference>
<feature type="region of interest" description="Disordered" evidence="1">
    <location>
        <begin position="26"/>
        <end position="110"/>
    </location>
</feature>
<dbReference type="Gene3D" id="3.80.10.10">
    <property type="entry name" value="Ribonuclease Inhibitor"/>
    <property type="match status" value="1"/>
</dbReference>
<dbReference type="OrthoDB" id="3210378at2759"/>
<feature type="compositionally biased region" description="Low complexity" evidence="1">
    <location>
        <begin position="581"/>
        <end position="599"/>
    </location>
</feature>
<protein>
    <recommendedName>
        <fullName evidence="4">F-box domain-containing protein</fullName>
    </recommendedName>
</protein>